<keyword evidence="2" id="KW-0378">Hydrolase</keyword>
<dbReference type="PANTHER" id="PTHR46564:SF1">
    <property type="entry name" value="TRANSPOSASE"/>
    <property type="match status" value="1"/>
</dbReference>
<dbReference type="AlphaFoldDB" id="A0A0E2Z3L3"/>
<keyword evidence="2" id="KW-0540">Nuclease</keyword>
<dbReference type="GO" id="GO:0004519">
    <property type="term" value="F:endonuclease activity"/>
    <property type="evidence" value="ECO:0007669"/>
    <property type="project" value="UniProtKB-KW"/>
</dbReference>
<dbReference type="InterPro" id="IPR036397">
    <property type="entry name" value="RNaseH_sf"/>
</dbReference>
<dbReference type="OrthoDB" id="565387at2"/>
<comment type="caution">
    <text evidence="2">The sequence shown here is derived from an EMBL/GenBank/DDBJ whole genome shotgun (WGS) entry which is preliminary data.</text>
</comment>
<protein>
    <submittedName>
        <fullName evidence="2">DDE endonuclease</fullName>
    </submittedName>
</protein>
<evidence type="ECO:0000259" key="1">
    <source>
        <dbReference type="Pfam" id="PF13358"/>
    </source>
</evidence>
<proteinExistence type="predicted"/>
<organism evidence="2 3">
    <name type="scientific">Nitrosococcus oceani C-27</name>
    <dbReference type="NCBI Taxonomy" id="314279"/>
    <lineage>
        <taxon>Bacteria</taxon>
        <taxon>Pseudomonadati</taxon>
        <taxon>Pseudomonadota</taxon>
        <taxon>Gammaproteobacteria</taxon>
        <taxon>Chromatiales</taxon>
        <taxon>Chromatiaceae</taxon>
        <taxon>Nitrosococcus</taxon>
    </lineage>
</organism>
<dbReference type="InterPro" id="IPR038717">
    <property type="entry name" value="Tc1-like_DDE_dom"/>
</dbReference>
<sequence>MFYNPKRESEPLQRQWSAHQESVCTYAAEQLIFLDEMGAVFNLSLDYAPKGQRVYDEKPTAKGERISTLGVLSLQGLVTGMRFEDTLNGSVFLYFLEQFLCPPLKPGQCVILDNAAAYKAEGGAEPMSKLALDSFTCLPIFQILTPLK</sequence>
<dbReference type="Proteomes" id="UP000028839">
    <property type="component" value="Unassembled WGS sequence"/>
</dbReference>
<keyword evidence="2" id="KW-0255">Endonuclease</keyword>
<feature type="domain" description="Tc1-like transposase DDE" evidence="1">
    <location>
        <begin position="31"/>
        <end position="122"/>
    </location>
</feature>
<evidence type="ECO:0000313" key="2">
    <source>
        <dbReference type="EMBL" id="KFI20109.1"/>
    </source>
</evidence>
<dbReference type="PANTHER" id="PTHR46564">
    <property type="entry name" value="TRANSPOSASE"/>
    <property type="match status" value="1"/>
</dbReference>
<dbReference type="Pfam" id="PF13358">
    <property type="entry name" value="DDE_3"/>
    <property type="match status" value="1"/>
</dbReference>
<reference evidence="2 3" key="1">
    <citation type="submission" date="2014-07" db="EMBL/GenBank/DDBJ databases">
        <title>Comparative analysis of Nitrosococcus oceani genome inventories of strains from Pacific and Atlantic gyres.</title>
        <authorList>
            <person name="Lim C.K."/>
            <person name="Wang L."/>
            <person name="Sayavedra-Soto L.A."/>
            <person name="Klotz M.G."/>
        </authorList>
    </citation>
    <scope>NUCLEOTIDE SEQUENCE [LARGE SCALE GENOMIC DNA]</scope>
    <source>
        <strain evidence="2 3">C-27</strain>
    </source>
</reference>
<gene>
    <name evidence="2" type="ORF">IB75_04945</name>
</gene>
<accession>A0A0E2Z3L3</accession>
<evidence type="ECO:0000313" key="3">
    <source>
        <dbReference type="Proteomes" id="UP000028839"/>
    </source>
</evidence>
<name>A0A0E2Z3L3_9GAMM</name>
<dbReference type="Gene3D" id="3.30.420.10">
    <property type="entry name" value="Ribonuclease H-like superfamily/Ribonuclease H"/>
    <property type="match status" value="1"/>
</dbReference>
<dbReference type="EMBL" id="JPGN01000028">
    <property type="protein sequence ID" value="KFI20109.1"/>
    <property type="molecule type" value="Genomic_DNA"/>
</dbReference>
<dbReference type="GO" id="GO:0003676">
    <property type="term" value="F:nucleic acid binding"/>
    <property type="evidence" value="ECO:0007669"/>
    <property type="project" value="InterPro"/>
</dbReference>
<dbReference type="HOGENOM" id="CLU_1756925_0_0_6"/>